<dbReference type="PROSITE" id="PS51272">
    <property type="entry name" value="SLH"/>
    <property type="match status" value="1"/>
</dbReference>
<proteinExistence type="predicted"/>
<feature type="domain" description="SLH" evidence="2">
    <location>
        <begin position="8"/>
        <end position="71"/>
    </location>
</feature>
<dbReference type="InterPro" id="IPR001119">
    <property type="entry name" value="SLH_dom"/>
</dbReference>
<gene>
    <name evidence="3" type="ORF">SCFA_970008</name>
</gene>
<dbReference type="Pfam" id="PF00395">
    <property type="entry name" value="SLH"/>
    <property type="match status" value="1"/>
</dbReference>
<dbReference type="GO" id="GO:0045493">
    <property type="term" value="P:xylan catabolic process"/>
    <property type="evidence" value="ECO:0007669"/>
    <property type="project" value="UniProtKB-KW"/>
</dbReference>
<protein>
    <submittedName>
        <fullName evidence="3">Endo-1,4-beta-xylanase A</fullName>
        <ecNumber evidence="3">3.2.1.8</ecNumber>
    </submittedName>
</protein>
<keyword evidence="3" id="KW-0378">Hydrolase</keyword>
<keyword evidence="3" id="KW-0119">Carbohydrate metabolism</keyword>
<keyword evidence="1" id="KW-0732">Signal</keyword>
<evidence type="ECO:0000259" key="2">
    <source>
        <dbReference type="PROSITE" id="PS51272"/>
    </source>
</evidence>
<dbReference type="InterPro" id="IPR032812">
    <property type="entry name" value="SbsA_Ig"/>
</dbReference>
<dbReference type="GO" id="GO:0031176">
    <property type="term" value="F:endo-1,4-beta-xylanase activity"/>
    <property type="evidence" value="ECO:0007669"/>
    <property type="project" value="UniProtKB-EC"/>
</dbReference>
<keyword evidence="3" id="KW-0624">Polysaccharide degradation</keyword>
<accession>A0A485MAA8</accession>
<dbReference type="Pfam" id="PF13205">
    <property type="entry name" value="Big_5"/>
    <property type="match status" value="2"/>
</dbReference>
<dbReference type="AlphaFoldDB" id="A0A485MAA8"/>
<keyword evidence="3" id="KW-0326">Glycosidase</keyword>
<evidence type="ECO:0000256" key="1">
    <source>
        <dbReference type="ARBA" id="ARBA00022729"/>
    </source>
</evidence>
<name>A0A485MAA8_9ZZZZ</name>
<sequence>MGVDTDDNYYFQDLNDIPFYARTYVGGMYKHRFMVGYPGNVFQPNKPVTRAELSVVLYRILLSQSQDDSDQDSDDGDYDEDVDDLELVSLKPADGSDDVAPSTSRLVVRFNLEVRAVEDNENVRDGIRVRNVTDDYNVGIDRVSFSGKELRIDLDEPLESNTTYRVTIDNDIIEDREYGQYFEGIDAGDWEFSTDYEELEILELTPENGASNVNGPRTEVLKAWFNGDIQVVDGKDLLRSVRVYNRTDREIVEIKKVELDQDKLLITLKEPLLRNIVYEVTIRANCFEAEDTGDKFEGLDGSEWRFTTR</sequence>
<organism evidence="3">
    <name type="scientific">anaerobic digester metagenome</name>
    <dbReference type="NCBI Taxonomy" id="1263854"/>
    <lineage>
        <taxon>unclassified sequences</taxon>
        <taxon>metagenomes</taxon>
        <taxon>ecological metagenomes</taxon>
    </lineage>
</organism>
<keyword evidence="3" id="KW-0858">Xylan degradation</keyword>
<reference evidence="3" key="1">
    <citation type="submission" date="2019-03" db="EMBL/GenBank/DDBJ databases">
        <authorList>
            <person name="Hao L."/>
        </authorList>
    </citation>
    <scope>NUCLEOTIDE SEQUENCE</scope>
</reference>
<dbReference type="EC" id="3.2.1.8" evidence="3"/>
<evidence type="ECO:0000313" key="3">
    <source>
        <dbReference type="EMBL" id="VFU19697.1"/>
    </source>
</evidence>
<dbReference type="EMBL" id="CAADRN010000402">
    <property type="protein sequence ID" value="VFU19697.1"/>
    <property type="molecule type" value="Genomic_DNA"/>
</dbReference>